<dbReference type="PANTHER" id="PTHR46623">
    <property type="entry name" value="CARBOXYMETHYLENEBUTENOLIDASE-RELATED"/>
    <property type="match status" value="1"/>
</dbReference>
<dbReference type="AlphaFoldDB" id="A0A2S6MXM4"/>
<dbReference type="GO" id="GO:0016787">
    <property type="term" value="F:hydrolase activity"/>
    <property type="evidence" value="ECO:0007669"/>
    <property type="project" value="InterPro"/>
</dbReference>
<dbReference type="RefSeq" id="WP_104522250.1">
    <property type="nucleotide sequence ID" value="NZ_NHRY01000263.1"/>
</dbReference>
<sequence length="232" mass="24727">MASITIKATDGSGEFSAYVLEPKAKPAGVVVLIQEIFGVNQAMRDTAAWVADMGFIAVCPDLFWRIEPGIDLTDKTDAEWKRAFELFQTFDQAKGVEDLKATVAACRTLPGSNGKVATMGYCLGGRLAFMMAEQSDADVNVSYYGVGLDDLLGELGKVGKPLLCHIADEDEYFPAEGRAKVVSASKENPHVACHVYPKAGHAFARVNGIHWDGRSAAIANGRSAEALAAALA</sequence>
<organism evidence="2 3">
    <name type="scientific">Rhodopila globiformis</name>
    <name type="common">Rhodopseudomonas globiformis</name>
    <dbReference type="NCBI Taxonomy" id="1071"/>
    <lineage>
        <taxon>Bacteria</taxon>
        <taxon>Pseudomonadati</taxon>
        <taxon>Pseudomonadota</taxon>
        <taxon>Alphaproteobacteria</taxon>
        <taxon>Acetobacterales</taxon>
        <taxon>Acetobacteraceae</taxon>
        <taxon>Rhodopila</taxon>
    </lineage>
</organism>
<feature type="domain" description="Dienelactone hydrolase" evidence="1">
    <location>
        <begin position="15"/>
        <end position="223"/>
    </location>
</feature>
<dbReference type="Pfam" id="PF01738">
    <property type="entry name" value="DLH"/>
    <property type="match status" value="1"/>
</dbReference>
<proteinExistence type="predicted"/>
<dbReference type="SUPFAM" id="SSF53474">
    <property type="entry name" value="alpha/beta-Hydrolases"/>
    <property type="match status" value="1"/>
</dbReference>
<dbReference type="EMBL" id="NHRY01000263">
    <property type="protein sequence ID" value="PPQ27111.1"/>
    <property type="molecule type" value="Genomic_DNA"/>
</dbReference>
<name>A0A2S6MXM4_RHOGL</name>
<gene>
    <name evidence="2" type="ORF">CCS01_28575</name>
</gene>
<dbReference type="InterPro" id="IPR002925">
    <property type="entry name" value="Dienelactn_hydro"/>
</dbReference>
<dbReference type="InterPro" id="IPR051049">
    <property type="entry name" value="Dienelactone_hydrolase-like"/>
</dbReference>
<dbReference type="OrthoDB" id="9771666at2"/>
<protein>
    <submittedName>
        <fullName evidence="2">Carboxymethylenebutenolidase</fullName>
    </submittedName>
</protein>
<evidence type="ECO:0000259" key="1">
    <source>
        <dbReference type="Pfam" id="PF01738"/>
    </source>
</evidence>
<dbReference type="PANTHER" id="PTHR46623:SF6">
    <property type="entry name" value="ALPHA_BETA-HYDROLASES SUPERFAMILY PROTEIN"/>
    <property type="match status" value="1"/>
</dbReference>
<evidence type="ECO:0000313" key="2">
    <source>
        <dbReference type="EMBL" id="PPQ27111.1"/>
    </source>
</evidence>
<keyword evidence="3" id="KW-1185">Reference proteome</keyword>
<reference evidence="2 3" key="1">
    <citation type="journal article" date="2018" name="Arch. Microbiol.">
        <title>New insights into the metabolic potential of the phototrophic purple bacterium Rhodopila globiformis DSM 161(T) from its draft genome sequence and evidence for a vanadium-dependent nitrogenase.</title>
        <authorList>
            <person name="Imhoff J.F."/>
            <person name="Rahn T."/>
            <person name="Kunzel S."/>
            <person name="Neulinger S.C."/>
        </authorList>
    </citation>
    <scope>NUCLEOTIDE SEQUENCE [LARGE SCALE GENOMIC DNA]</scope>
    <source>
        <strain evidence="2 3">DSM 161</strain>
    </source>
</reference>
<comment type="caution">
    <text evidence="2">The sequence shown here is derived from an EMBL/GenBank/DDBJ whole genome shotgun (WGS) entry which is preliminary data.</text>
</comment>
<dbReference type="Proteomes" id="UP000239724">
    <property type="component" value="Unassembled WGS sequence"/>
</dbReference>
<dbReference type="InterPro" id="IPR029058">
    <property type="entry name" value="AB_hydrolase_fold"/>
</dbReference>
<dbReference type="Gene3D" id="3.40.50.1820">
    <property type="entry name" value="alpha/beta hydrolase"/>
    <property type="match status" value="1"/>
</dbReference>
<evidence type="ECO:0000313" key="3">
    <source>
        <dbReference type="Proteomes" id="UP000239724"/>
    </source>
</evidence>
<accession>A0A2S6MXM4</accession>